<dbReference type="AlphaFoldDB" id="A0A6M7TM52"/>
<keyword evidence="3" id="KW-0255">Endonuclease</keyword>
<dbReference type="EMBL" id="QZXA01000002">
    <property type="protein sequence ID" value="RJT37178.1"/>
    <property type="molecule type" value="Genomic_DNA"/>
</dbReference>
<dbReference type="RefSeq" id="WP_064984343.1">
    <property type="nucleotide sequence ID" value="NZ_CP033507.1"/>
</dbReference>
<sequence>MRRVLVFGAVLSAVLSSAPAMAWWDGGHMQIAAVAYSKLSPQARAKADALIKLNPDYPSWVAGVPDDKKAQYAFVHAAVWADDIKDPGHGYTKDDDTPTGQNIGYADKNMHRYWHFKDVRFSTDGTQFVDADPINAVSQIKLFVAALPTSSGANDDIRSYDMVWLLHLIGDIHQPLHATERMSAINPDGDRGGNEVNVMPATGETVDLHGYWDRMFGGYVSVPGAIFDANDKGGISKLQVDSVKAKILDPDVWTQESFVLGKKFAYEEPVLSENTVAVLTRAYETDARNIARSQAALAAARLANVLNDAFK</sequence>
<evidence type="ECO:0000256" key="2">
    <source>
        <dbReference type="ARBA" id="ARBA00022723"/>
    </source>
</evidence>
<evidence type="ECO:0000313" key="8">
    <source>
        <dbReference type="Proteomes" id="UP000275530"/>
    </source>
</evidence>
<keyword evidence="4" id="KW-0378">Hydrolase</keyword>
<keyword evidence="1" id="KW-0540">Nuclease</keyword>
<organism evidence="7 8">
    <name type="scientific">Mesorhizobium jarvisii</name>
    <dbReference type="NCBI Taxonomy" id="1777867"/>
    <lineage>
        <taxon>Bacteria</taxon>
        <taxon>Pseudomonadati</taxon>
        <taxon>Pseudomonadota</taxon>
        <taxon>Alphaproteobacteria</taxon>
        <taxon>Hyphomicrobiales</taxon>
        <taxon>Phyllobacteriaceae</taxon>
        <taxon>Mesorhizobium</taxon>
    </lineage>
</organism>
<evidence type="ECO:0000256" key="5">
    <source>
        <dbReference type="ARBA" id="ARBA00023157"/>
    </source>
</evidence>
<dbReference type="Proteomes" id="UP000275530">
    <property type="component" value="Unassembled WGS sequence"/>
</dbReference>
<dbReference type="InterPro" id="IPR003154">
    <property type="entry name" value="S1/P1nuclease"/>
</dbReference>
<evidence type="ECO:0000256" key="6">
    <source>
        <dbReference type="ARBA" id="ARBA00023180"/>
    </source>
</evidence>
<reference evidence="7 8" key="1">
    <citation type="submission" date="2018-09" db="EMBL/GenBank/DDBJ databases">
        <title>Mesorhizobium carmichaelinearum sp. nov. isolated from Carmichaelinea spp. root nodules in New Zealand.</title>
        <authorList>
            <person name="De Meyer S.E."/>
        </authorList>
    </citation>
    <scope>NUCLEOTIDE SEQUENCE [LARGE SCALE GENOMIC DNA]</scope>
    <source>
        <strain evidence="7 8">LMG 28313</strain>
    </source>
</reference>
<keyword evidence="6" id="KW-0325">Glycoprotein</keyword>
<keyword evidence="2" id="KW-0479">Metal-binding</keyword>
<dbReference type="Pfam" id="PF02265">
    <property type="entry name" value="S1-P1_nuclease"/>
    <property type="match status" value="1"/>
</dbReference>
<dbReference type="GO" id="GO:0004519">
    <property type="term" value="F:endonuclease activity"/>
    <property type="evidence" value="ECO:0007669"/>
    <property type="project" value="UniProtKB-KW"/>
</dbReference>
<proteinExistence type="predicted"/>
<keyword evidence="5" id="KW-1015">Disulfide bond</keyword>
<dbReference type="GO" id="GO:0003676">
    <property type="term" value="F:nucleic acid binding"/>
    <property type="evidence" value="ECO:0007669"/>
    <property type="project" value="InterPro"/>
</dbReference>
<evidence type="ECO:0000313" key="7">
    <source>
        <dbReference type="EMBL" id="RJT37178.1"/>
    </source>
</evidence>
<name>A0A6M7TM52_9HYPH</name>
<dbReference type="PANTHER" id="PTHR33146:SF10">
    <property type="entry name" value="STRAND-SPECIFIC NUCLEASE, PUTATIVE-RELATED"/>
    <property type="match status" value="1"/>
</dbReference>
<protein>
    <submittedName>
        <fullName evidence="7">Phospholipase</fullName>
    </submittedName>
</protein>
<dbReference type="SUPFAM" id="SSF48537">
    <property type="entry name" value="Phospholipase C/P1 nuclease"/>
    <property type="match status" value="1"/>
</dbReference>
<dbReference type="InterPro" id="IPR008947">
    <property type="entry name" value="PLipase_C/P1_nuclease_dom_sf"/>
</dbReference>
<evidence type="ECO:0000256" key="3">
    <source>
        <dbReference type="ARBA" id="ARBA00022759"/>
    </source>
</evidence>
<dbReference type="PANTHER" id="PTHR33146">
    <property type="entry name" value="ENDONUCLEASE 4"/>
    <property type="match status" value="1"/>
</dbReference>
<evidence type="ECO:0000256" key="1">
    <source>
        <dbReference type="ARBA" id="ARBA00022722"/>
    </source>
</evidence>
<dbReference type="GO" id="GO:0046872">
    <property type="term" value="F:metal ion binding"/>
    <property type="evidence" value="ECO:0007669"/>
    <property type="project" value="UniProtKB-KW"/>
</dbReference>
<dbReference type="GO" id="GO:0016788">
    <property type="term" value="F:hydrolase activity, acting on ester bonds"/>
    <property type="evidence" value="ECO:0007669"/>
    <property type="project" value="InterPro"/>
</dbReference>
<dbReference type="Gene3D" id="1.10.575.10">
    <property type="entry name" value="P1 Nuclease"/>
    <property type="match status" value="1"/>
</dbReference>
<dbReference type="GO" id="GO:0006308">
    <property type="term" value="P:DNA catabolic process"/>
    <property type="evidence" value="ECO:0007669"/>
    <property type="project" value="InterPro"/>
</dbReference>
<evidence type="ECO:0000256" key="4">
    <source>
        <dbReference type="ARBA" id="ARBA00022801"/>
    </source>
</evidence>
<comment type="caution">
    <text evidence="7">The sequence shown here is derived from an EMBL/GenBank/DDBJ whole genome shotgun (WGS) entry which is preliminary data.</text>
</comment>
<gene>
    <name evidence="7" type="ORF">D3242_06780</name>
</gene>
<keyword evidence="8" id="KW-1185">Reference proteome</keyword>
<accession>A0A6M7TM52</accession>
<dbReference type="CDD" id="cd11010">
    <property type="entry name" value="S1-P1_nuclease"/>
    <property type="match status" value="1"/>
</dbReference>